<keyword evidence="4" id="KW-1185">Reference proteome</keyword>
<evidence type="ECO:0000313" key="4">
    <source>
        <dbReference type="Proteomes" id="UP000305546"/>
    </source>
</evidence>
<dbReference type="FunFam" id="3.20.20.100:FF:000004">
    <property type="entry name" value="Oxidoreductase, aldo/keto reductase"/>
    <property type="match status" value="1"/>
</dbReference>
<dbReference type="InterPro" id="IPR023210">
    <property type="entry name" value="NADP_OxRdtase_dom"/>
</dbReference>
<dbReference type="OrthoDB" id="9768793at2"/>
<dbReference type="Gene3D" id="3.20.20.100">
    <property type="entry name" value="NADP-dependent oxidoreductase domain"/>
    <property type="match status" value="1"/>
</dbReference>
<dbReference type="PRINTS" id="PR00069">
    <property type="entry name" value="ALDKETRDTASE"/>
</dbReference>
<proteinExistence type="predicted"/>
<dbReference type="GO" id="GO:0005829">
    <property type="term" value="C:cytosol"/>
    <property type="evidence" value="ECO:0007669"/>
    <property type="project" value="TreeGrafter"/>
</dbReference>
<dbReference type="RefSeq" id="WP_139096945.1">
    <property type="nucleotide sequence ID" value="NZ_VDFW01000009.1"/>
</dbReference>
<protein>
    <submittedName>
        <fullName evidence="3">Aldo/keto reductase</fullName>
    </submittedName>
</protein>
<dbReference type="CDD" id="cd19081">
    <property type="entry name" value="AKR_AKR9C1"/>
    <property type="match status" value="1"/>
</dbReference>
<dbReference type="InterPro" id="IPR036812">
    <property type="entry name" value="NAD(P)_OxRdtase_dom_sf"/>
</dbReference>
<dbReference type="GO" id="GO:0016491">
    <property type="term" value="F:oxidoreductase activity"/>
    <property type="evidence" value="ECO:0007669"/>
    <property type="project" value="UniProtKB-KW"/>
</dbReference>
<sequence>MKIGNSELDVYGLNLGGNVFGWTADERQSFEVLDAYAAAGGNFIDTADSYMHRAPGNSGGESETVIGNWLAKRGRRDDIVIATKVGSWPARPGVSAKNIREAAEDSLRRLQTDHIDLYYAHRDVADVPLAETLGAFDELVRAGKVRYLGASNYSAERLAEALSISDREGFARYVALQPHYNLVERGYEDELLPLVRREGLSTLPYFALAKGFLTGKYRSREVNTGSPRNEGAIAYLDHRGERVLEALDDISAAHKTSPAAVALAWLAARPTVAAPIASARNVDQLRDLLASVELRLTAAELTSLDEASS</sequence>
<dbReference type="AlphaFoldDB" id="A0A5C4M3N9"/>
<dbReference type="InterPro" id="IPR050523">
    <property type="entry name" value="AKR_Detox_Biosynth"/>
</dbReference>
<name>A0A5C4M3N9_9PSEU</name>
<dbReference type="EMBL" id="VDFW01000009">
    <property type="protein sequence ID" value="TNC26078.1"/>
    <property type="molecule type" value="Genomic_DNA"/>
</dbReference>
<dbReference type="PANTHER" id="PTHR43364:SF6">
    <property type="entry name" value="OXIDOREDUCTASE-RELATED"/>
    <property type="match status" value="1"/>
</dbReference>
<keyword evidence="1" id="KW-0560">Oxidoreductase</keyword>
<evidence type="ECO:0000259" key="2">
    <source>
        <dbReference type="Pfam" id="PF00248"/>
    </source>
</evidence>
<reference evidence="3 4" key="1">
    <citation type="submission" date="2019-06" db="EMBL/GenBank/DDBJ databases">
        <title>Amycolatopsis alkalitolerans sp. nov., isolated from Gastrodia elata Blume.</title>
        <authorList>
            <person name="Narsing Rao M.P."/>
            <person name="Li W.J."/>
        </authorList>
    </citation>
    <scope>NUCLEOTIDE SEQUENCE [LARGE SCALE GENOMIC DNA]</scope>
    <source>
        <strain evidence="3 4">SYSUP0005</strain>
    </source>
</reference>
<accession>A0A5C4M3N9</accession>
<dbReference type="InterPro" id="IPR020471">
    <property type="entry name" value="AKR"/>
</dbReference>
<organism evidence="3 4">
    <name type="scientific">Amycolatopsis alkalitolerans</name>
    <dbReference type="NCBI Taxonomy" id="2547244"/>
    <lineage>
        <taxon>Bacteria</taxon>
        <taxon>Bacillati</taxon>
        <taxon>Actinomycetota</taxon>
        <taxon>Actinomycetes</taxon>
        <taxon>Pseudonocardiales</taxon>
        <taxon>Pseudonocardiaceae</taxon>
        <taxon>Amycolatopsis</taxon>
    </lineage>
</organism>
<dbReference type="PANTHER" id="PTHR43364">
    <property type="entry name" value="NADH-SPECIFIC METHYLGLYOXAL REDUCTASE-RELATED"/>
    <property type="match status" value="1"/>
</dbReference>
<dbReference type="SUPFAM" id="SSF51430">
    <property type="entry name" value="NAD(P)-linked oxidoreductase"/>
    <property type="match status" value="1"/>
</dbReference>
<comment type="caution">
    <text evidence="3">The sequence shown here is derived from an EMBL/GenBank/DDBJ whole genome shotgun (WGS) entry which is preliminary data.</text>
</comment>
<evidence type="ECO:0000313" key="3">
    <source>
        <dbReference type="EMBL" id="TNC26078.1"/>
    </source>
</evidence>
<evidence type="ECO:0000256" key="1">
    <source>
        <dbReference type="ARBA" id="ARBA00023002"/>
    </source>
</evidence>
<dbReference type="Pfam" id="PF00248">
    <property type="entry name" value="Aldo_ket_red"/>
    <property type="match status" value="1"/>
</dbReference>
<gene>
    <name evidence="3" type="ORF">FG385_12970</name>
</gene>
<feature type="domain" description="NADP-dependent oxidoreductase" evidence="2">
    <location>
        <begin position="14"/>
        <end position="307"/>
    </location>
</feature>
<dbReference type="Proteomes" id="UP000305546">
    <property type="component" value="Unassembled WGS sequence"/>
</dbReference>